<keyword evidence="1" id="KW-0812">Transmembrane</keyword>
<dbReference type="SUPFAM" id="SSF48317">
    <property type="entry name" value="Acid phosphatase/Vanadium-dependent haloperoxidase"/>
    <property type="match status" value="1"/>
</dbReference>
<dbReference type="Pfam" id="PF01569">
    <property type="entry name" value="PAP2"/>
    <property type="match status" value="1"/>
</dbReference>
<dbReference type="PANTHER" id="PTHR14969">
    <property type="entry name" value="SPHINGOSINE-1-PHOSPHATE PHOSPHOHYDROLASE"/>
    <property type="match status" value="1"/>
</dbReference>
<name>X0S872_9ZZZZ</name>
<sequence>MDAIISADETLFFWINGLALKVPTLDWLMELLGDDYFIVAIMALILLGLWFSFRSAARREINQRAVLCAVAAVGLAAIVIHLLMVYGPDRLRPYDAYPDLVNLLTYKRIDPSFPSESAAVSFAFATGVLLMKRGRLAAAMFFMAVLLCFARVYIGVHYPLDILAGVAIGILASLAAFGILRLIEPLPIRFIGVMRKLYLA</sequence>
<comment type="caution">
    <text evidence="3">The sequence shown here is derived from an EMBL/GenBank/DDBJ whole genome shotgun (WGS) entry which is preliminary data.</text>
</comment>
<evidence type="ECO:0000313" key="3">
    <source>
        <dbReference type="EMBL" id="GAF71406.1"/>
    </source>
</evidence>
<feature type="transmembrane region" description="Helical" evidence="1">
    <location>
        <begin position="162"/>
        <end position="183"/>
    </location>
</feature>
<accession>X0S872</accession>
<organism evidence="3">
    <name type="scientific">marine sediment metagenome</name>
    <dbReference type="NCBI Taxonomy" id="412755"/>
    <lineage>
        <taxon>unclassified sequences</taxon>
        <taxon>metagenomes</taxon>
        <taxon>ecological metagenomes</taxon>
    </lineage>
</organism>
<dbReference type="Gene3D" id="1.20.144.10">
    <property type="entry name" value="Phosphatidic acid phosphatase type 2/haloperoxidase"/>
    <property type="match status" value="1"/>
</dbReference>
<feature type="domain" description="Phosphatidic acid phosphatase type 2/haloperoxidase" evidence="2">
    <location>
        <begin position="65"/>
        <end position="177"/>
    </location>
</feature>
<reference evidence="3" key="1">
    <citation type="journal article" date="2014" name="Front. Microbiol.">
        <title>High frequency of phylogenetically diverse reductive dehalogenase-homologous genes in deep subseafloor sedimentary metagenomes.</title>
        <authorList>
            <person name="Kawai M."/>
            <person name="Futagami T."/>
            <person name="Toyoda A."/>
            <person name="Takaki Y."/>
            <person name="Nishi S."/>
            <person name="Hori S."/>
            <person name="Arai W."/>
            <person name="Tsubouchi T."/>
            <person name="Morono Y."/>
            <person name="Uchiyama I."/>
            <person name="Ito T."/>
            <person name="Fujiyama A."/>
            <person name="Inagaki F."/>
            <person name="Takami H."/>
        </authorList>
    </citation>
    <scope>NUCLEOTIDE SEQUENCE</scope>
    <source>
        <strain evidence="3">Expedition CK06-06</strain>
    </source>
</reference>
<gene>
    <name evidence="3" type="ORF">S01H1_07783</name>
</gene>
<dbReference type="EMBL" id="BARS01003996">
    <property type="protein sequence ID" value="GAF71406.1"/>
    <property type="molecule type" value="Genomic_DNA"/>
</dbReference>
<keyword evidence="1" id="KW-0472">Membrane</keyword>
<proteinExistence type="predicted"/>
<dbReference type="InterPro" id="IPR000326">
    <property type="entry name" value="PAP2/HPO"/>
</dbReference>
<protein>
    <recommendedName>
        <fullName evidence="2">Phosphatidic acid phosphatase type 2/haloperoxidase domain-containing protein</fullName>
    </recommendedName>
</protein>
<evidence type="ECO:0000256" key="1">
    <source>
        <dbReference type="SAM" id="Phobius"/>
    </source>
</evidence>
<keyword evidence="1" id="KW-1133">Transmembrane helix</keyword>
<dbReference type="InterPro" id="IPR036938">
    <property type="entry name" value="PAP2/HPO_sf"/>
</dbReference>
<feature type="transmembrane region" description="Helical" evidence="1">
    <location>
        <begin position="138"/>
        <end position="156"/>
    </location>
</feature>
<feature type="transmembrane region" description="Helical" evidence="1">
    <location>
        <begin position="65"/>
        <end position="86"/>
    </location>
</feature>
<evidence type="ECO:0000259" key="2">
    <source>
        <dbReference type="SMART" id="SM00014"/>
    </source>
</evidence>
<dbReference type="PANTHER" id="PTHR14969:SF13">
    <property type="entry name" value="AT30094P"/>
    <property type="match status" value="1"/>
</dbReference>
<dbReference type="SMART" id="SM00014">
    <property type="entry name" value="acidPPc"/>
    <property type="match status" value="1"/>
</dbReference>
<feature type="transmembrane region" description="Helical" evidence="1">
    <location>
        <begin position="36"/>
        <end position="53"/>
    </location>
</feature>
<dbReference type="AlphaFoldDB" id="X0S872"/>